<keyword evidence="2" id="KW-1185">Reference proteome</keyword>
<dbReference type="InterPro" id="IPR005651">
    <property type="entry name" value="Trm112-like"/>
</dbReference>
<sequence length="65" mass="7277">MDNQKAEILNSDWDERVLELLVCPVCRGSLHPEPDTLRISCIACGRKYPLEDGIPVLIVERAASK</sequence>
<dbReference type="Pfam" id="PF03966">
    <property type="entry name" value="Trm112p"/>
    <property type="match status" value="1"/>
</dbReference>
<dbReference type="SUPFAM" id="SSF158997">
    <property type="entry name" value="Trm112p-like"/>
    <property type="match status" value="1"/>
</dbReference>
<protein>
    <submittedName>
        <fullName evidence="1">Trm112 family protein</fullName>
    </submittedName>
</protein>
<evidence type="ECO:0000313" key="2">
    <source>
        <dbReference type="Proteomes" id="UP001596091"/>
    </source>
</evidence>
<reference evidence="2" key="1">
    <citation type="journal article" date="2019" name="Int. J. Syst. Evol. Microbiol.">
        <title>The Global Catalogue of Microorganisms (GCM) 10K type strain sequencing project: providing services to taxonomists for standard genome sequencing and annotation.</title>
        <authorList>
            <consortium name="The Broad Institute Genomics Platform"/>
            <consortium name="The Broad Institute Genome Sequencing Center for Infectious Disease"/>
            <person name="Wu L."/>
            <person name="Ma J."/>
        </authorList>
    </citation>
    <scope>NUCLEOTIDE SEQUENCE [LARGE SCALE GENOMIC DNA]</scope>
    <source>
        <strain evidence="2">JCM 4087</strain>
    </source>
</reference>
<dbReference type="Gene3D" id="2.20.25.10">
    <property type="match status" value="1"/>
</dbReference>
<dbReference type="EMBL" id="JBHSPH010000005">
    <property type="protein sequence ID" value="MFC5863586.1"/>
    <property type="molecule type" value="Genomic_DNA"/>
</dbReference>
<dbReference type="RefSeq" id="WP_377819697.1">
    <property type="nucleotide sequence ID" value="NZ_JAGSYH010000005.1"/>
</dbReference>
<accession>A0ABW1EH12</accession>
<gene>
    <name evidence="1" type="ORF">ACFPT7_14865</name>
</gene>
<comment type="caution">
    <text evidence="1">The sequence shown here is derived from an EMBL/GenBank/DDBJ whole genome shotgun (WGS) entry which is preliminary data.</text>
</comment>
<dbReference type="Proteomes" id="UP001596091">
    <property type="component" value="Unassembled WGS sequence"/>
</dbReference>
<proteinExistence type="predicted"/>
<evidence type="ECO:0000313" key="1">
    <source>
        <dbReference type="EMBL" id="MFC5863586.1"/>
    </source>
</evidence>
<organism evidence="1 2">
    <name type="scientific">Acidicapsa dinghuensis</name>
    <dbReference type="NCBI Taxonomy" id="2218256"/>
    <lineage>
        <taxon>Bacteria</taxon>
        <taxon>Pseudomonadati</taxon>
        <taxon>Acidobacteriota</taxon>
        <taxon>Terriglobia</taxon>
        <taxon>Terriglobales</taxon>
        <taxon>Acidobacteriaceae</taxon>
        <taxon>Acidicapsa</taxon>
    </lineage>
</organism>
<name>A0ABW1EH12_9BACT</name>